<feature type="region of interest" description="Disordered" evidence="1">
    <location>
        <begin position="175"/>
        <end position="316"/>
    </location>
</feature>
<protein>
    <submittedName>
        <fullName evidence="2">Uncharacterized protein</fullName>
    </submittedName>
</protein>
<name>A0A3G5AD79_9VIRU</name>
<evidence type="ECO:0000313" key="2">
    <source>
        <dbReference type="EMBL" id="AYV85117.1"/>
    </source>
</evidence>
<gene>
    <name evidence="2" type="ORF">Satyrvirus4_14</name>
</gene>
<organism evidence="2">
    <name type="scientific">Satyrvirus sp</name>
    <dbReference type="NCBI Taxonomy" id="2487771"/>
    <lineage>
        <taxon>Viruses</taxon>
        <taxon>Varidnaviria</taxon>
        <taxon>Bamfordvirae</taxon>
        <taxon>Nucleocytoviricota</taxon>
        <taxon>Megaviricetes</taxon>
        <taxon>Imitervirales</taxon>
        <taxon>Mimiviridae</taxon>
        <taxon>Megamimivirinae</taxon>
    </lineage>
</organism>
<accession>A0A3G5AD79</accession>
<reference evidence="2" key="1">
    <citation type="submission" date="2018-10" db="EMBL/GenBank/DDBJ databases">
        <title>Hidden diversity of soil giant viruses.</title>
        <authorList>
            <person name="Schulz F."/>
            <person name="Alteio L."/>
            <person name="Goudeau D."/>
            <person name="Ryan E.M."/>
            <person name="Malmstrom R.R."/>
            <person name="Blanchard J."/>
            <person name="Woyke T."/>
        </authorList>
    </citation>
    <scope>NUCLEOTIDE SEQUENCE</scope>
    <source>
        <strain evidence="2">SAV1</strain>
    </source>
</reference>
<proteinExistence type="predicted"/>
<dbReference type="EMBL" id="MK072440">
    <property type="protein sequence ID" value="AYV85117.1"/>
    <property type="molecule type" value="Genomic_DNA"/>
</dbReference>
<feature type="compositionally biased region" description="Acidic residues" evidence="1">
    <location>
        <begin position="272"/>
        <end position="303"/>
    </location>
</feature>
<feature type="compositionally biased region" description="Low complexity" evidence="1">
    <location>
        <begin position="183"/>
        <end position="197"/>
    </location>
</feature>
<feature type="compositionally biased region" description="Low complexity" evidence="1">
    <location>
        <begin position="242"/>
        <end position="254"/>
    </location>
</feature>
<sequence length="397" mass="45622">MGNNSSGQTNKESTYNVADYPEEFYAIDENQYSRMVEDINEDVNINVYEDVYNESEKIYKKISENRKMESLYDPVHNLSLPYESDTTYLTGQKYESIPSSDNPKYIEFVVCRGNLEDIRERYAVHKSAPEHKCCKNCPCIEKFLEIDANTGTIRRDLSEKRRLSNRMLSETSDAPVDYNMNFSPTSTDSYTNDSYTNRNAATRRDTMVGKMPYKSFVGGANDGDDVSPEEITESEEEPFSATSEMSLTTTTTISPEKKKKKKKKEDSKEKESEEEETTTTTTETEDDEDDEDLEVLQLEEDTEGGNGHIFETSDIGSSELYRIQKRFFNSSDDMDNIDGGDIEDDDRELTEEVREAYDKMNSRKNIFFDSEDKDILDINSSTDKYIKKPGGKNDKYN</sequence>
<feature type="compositionally biased region" description="Acidic residues" evidence="1">
    <location>
        <begin position="222"/>
        <end position="238"/>
    </location>
</feature>
<evidence type="ECO:0000256" key="1">
    <source>
        <dbReference type="SAM" id="MobiDB-lite"/>
    </source>
</evidence>